<dbReference type="RefSeq" id="WP_013292229.1">
    <property type="nucleotide sequence ID" value="NC_014394.1"/>
</dbReference>
<dbReference type="eggNOG" id="COG0457">
    <property type="taxonomic scope" value="Bacteria"/>
</dbReference>
<proteinExistence type="predicted"/>
<evidence type="ECO:0000256" key="1">
    <source>
        <dbReference type="SAM" id="Phobius"/>
    </source>
</evidence>
<accession>D9SJ10</accession>
<gene>
    <name evidence="2" type="ordered locus">Galf_0241</name>
</gene>
<dbReference type="SUPFAM" id="SSF48452">
    <property type="entry name" value="TPR-like"/>
    <property type="match status" value="1"/>
</dbReference>
<dbReference type="Proteomes" id="UP000001235">
    <property type="component" value="Chromosome"/>
</dbReference>
<keyword evidence="1" id="KW-1133">Transmembrane helix</keyword>
<dbReference type="InterPro" id="IPR011990">
    <property type="entry name" value="TPR-like_helical_dom_sf"/>
</dbReference>
<dbReference type="PANTHER" id="PTHR44809">
    <property type="match status" value="1"/>
</dbReference>
<dbReference type="STRING" id="395494.Galf_0241"/>
<dbReference type="Pfam" id="PF14559">
    <property type="entry name" value="TPR_19"/>
    <property type="match status" value="1"/>
</dbReference>
<organism evidence="2 3">
    <name type="scientific">Gallionella capsiferriformans (strain ES-2)</name>
    <name type="common">Gallionella ferruginea capsiferriformans (strain ES-2)</name>
    <dbReference type="NCBI Taxonomy" id="395494"/>
    <lineage>
        <taxon>Bacteria</taxon>
        <taxon>Pseudomonadati</taxon>
        <taxon>Pseudomonadota</taxon>
        <taxon>Betaproteobacteria</taxon>
        <taxon>Nitrosomonadales</taxon>
        <taxon>Gallionellaceae</taxon>
        <taxon>Gallionella</taxon>
    </lineage>
</organism>
<dbReference type="Gene3D" id="1.25.40.10">
    <property type="entry name" value="Tetratricopeptide repeat domain"/>
    <property type="match status" value="1"/>
</dbReference>
<feature type="transmembrane region" description="Helical" evidence="1">
    <location>
        <begin position="37"/>
        <end position="55"/>
    </location>
</feature>
<dbReference type="OrthoDB" id="5406098at2"/>
<evidence type="ECO:0000313" key="2">
    <source>
        <dbReference type="EMBL" id="ADL54286.1"/>
    </source>
</evidence>
<sequence length="345" mass="37086">MSVINQMLNGLEQRGVTVATGQLRTVHASNKYRRVQFVLLAGLLVILAALLWRGVNGPSLITKQPVVAKVLPVAPVIPAISAIKPAAILPEKQAVVAPKVQPIKQAVMVPKVQPEKQAAPQVKTMPLAKRAAAPPALKAVAPAVPDANLPGAVKQVSLRQQAEAEFHKATVYMQQGRSIEAQAGLEAVLRMDAGFDAARHSLVSLLLESKRNTGAEQVLQEGLKIRPANSGYAMLLARLQVQRGELDQAIATLALTLPYAVQQADYQAFYAALLQRRARHKEAVEHYQVALKASPNSGVWLMGCGISLQALGKNDEAKEAFLRALSSKTLSAELQAFVQQKIKSL</sequence>
<dbReference type="PANTHER" id="PTHR44809:SF1">
    <property type="entry name" value="PROTEIN O-MANNOSYL-TRANSFERASE TMTC1"/>
    <property type="match status" value="1"/>
</dbReference>
<keyword evidence="3" id="KW-1185">Reference proteome</keyword>
<dbReference type="InterPro" id="IPR052943">
    <property type="entry name" value="TMTC_O-mannosyl-trnsfr"/>
</dbReference>
<dbReference type="AlphaFoldDB" id="D9SJ10"/>
<evidence type="ECO:0000313" key="3">
    <source>
        <dbReference type="Proteomes" id="UP000001235"/>
    </source>
</evidence>
<dbReference type="EMBL" id="CP002159">
    <property type="protein sequence ID" value="ADL54286.1"/>
    <property type="molecule type" value="Genomic_DNA"/>
</dbReference>
<keyword evidence="1" id="KW-0472">Membrane</keyword>
<reference evidence="2 3" key="1">
    <citation type="submission" date="2010-08" db="EMBL/GenBank/DDBJ databases">
        <title>Complete sequence of Gallionella capsiferriformans ES-2.</title>
        <authorList>
            <consortium name="US DOE Joint Genome Institute"/>
            <person name="Lucas S."/>
            <person name="Copeland A."/>
            <person name="Lapidus A."/>
            <person name="Cheng J.-F."/>
            <person name="Bruce D."/>
            <person name="Goodwin L."/>
            <person name="Pitluck S."/>
            <person name="Chertkov O."/>
            <person name="Davenport K.W."/>
            <person name="Detter J.C."/>
            <person name="Han C."/>
            <person name="Tapia R."/>
            <person name="Land M."/>
            <person name="Hauser L."/>
            <person name="Chang Y.-J."/>
            <person name="Jeffries C."/>
            <person name="Kyrpides N."/>
            <person name="Ivanova N."/>
            <person name="Mikhailova N."/>
            <person name="Shelobolina E.S."/>
            <person name="Picardal F."/>
            <person name="Roden E."/>
            <person name="Emerson D."/>
            <person name="Woyke T."/>
        </authorList>
    </citation>
    <scope>NUCLEOTIDE SEQUENCE [LARGE SCALE GENOMIC DNA]</scope>
    <source>
        <strain evidence="2 3">ES-2</strain>
    </source>
</reference>
<protein>
    <submittedName>
        <fullName evidence="2">TPR repeat-containing protein</fullName>
    </submittedName>
</protein>
<dbReference type="HOGENOM" id="CLU_053124_0_0_4"/>
<name>D9SJ10_GALCS</name>
<keyword evidence="1" id="KW-0812">Transmembrane</keyword>
<dbReference type="KEGG" id="gca:Galf_0241"/>